<evidence type="ECO:0000313" key="1">
    <source>
        <dbReference type="EMBL" id="KAJ7331535.1"/>
    </source>
</evidence>
<keyword evidence="2" id="KW-1185">Reference proteome</keyword>
<sequence length="434" mass="47910">MSKIHSVLYYRSLMPGYPRRLCLLPSPVPPSPLLIADGHWKWFGIARTGDRRRHVAPCSPRPTLLGIPRTGCFLRCFHSLQALATLPTCALAIRPRHHLRSARRFILRPWSQAAPFTASHSPWSASVKRRFLHAPASSAQHSMLSTSHSGPALPVAVEHICFDALLARPASSVDFLLLAQVPALPLGLPASSDLPFSAMVDLARASYKFQWSSQYYTSLPTVSSMAPAAASAPAPNSAADLVMSFAPVHALPTTPATHCAPGRCDICDAQHLIVLQQSNSQNGLHMGPLPHRRTCRPRFYPDHPGIDVESHSLEAGKYFYVAIPARDPGIYTSSTVAHQTTEHVVNGSHVAAKTYTDAKALWILWCLRWHGHECRRERLQRLDACNKHWGLKGADMICGSRSAVFRLAEDADLEEIHIRGHHDASVVQQWLDEN</sequence>
<organism evidence="1 2">
    <name type="scientific">Mycena albidolilacea</name>
    <dbReference type="NCBI Taxonomy" id="1033008"/>
    <lineage>
        <taxon>Eukaryota</taxon>
        <taxon>Fungi</taxon>
        <taxon>Dikarya</taxon>
        <taxon>Basidiomycota</taxon>
        <taxon>Agaricomycotina</taxon>
        <taxon>Agaricomycetes</taxon>
        <taxon>Agaricomycetidae</taxon>
        <taxon>Agaricales</taxon>
        <taxon>Marasmiineae</taxon>
        <taxon>Mycenaceae</taxon>
        <taxon>Mycena</taxon>
    </lineage>
</organism>
<accession>A0AAD6ZPT7</accession>
<reference evidence="1" key="1">
    <citation type="submission" date="2023-03" db="EMBL/GenBank/DDBJ databases">
        <title>Massive genome expansion in bonnet fungi (Mycena s.s.) driven by repeated elements and novel gene families across ecological guilds.</title>
        <authorList>
            <consortium name="Lawrence Berkeley National Laboratory"/>
            <person name="Harder C.B."/>
            <person name="Miyauchi S."/>
            <person name="Viragh M."/>
            <person name="Kuo A."/>
            <person name="Thoen E."/>
            <person name="Andreopoulos B."/>
            <person name="Lu D."/>
            <person name="Skrede I."/>
            <person name="Drula E."/>
            <person name="Henrissat B."/>
            <person name="Morin E."/>
            <person name="Kohler A."/>
            <person name="Barry K."/>
            <person name="LaButti K."/>
            <person name="Morin E."/>
            <person name="Salamov A."/>
            <person name="Lipzen A."/>
            <person name="Mereny Z."/>
            <person name="Hegedus B."/>
            <person name="Baldrian P."/>
            <person name="Stursova M."/>
            <person name="Weitz H."/>
            <person name="Taylor A."/>
            <person name="Grigoriev I.V."/>
            <person name="Nagy L.G."/>
            <person name="Martin F."/>
            <person name="Kauserud H."/>
        </authorList>
    </citation>
    <scope>NUCLEOTIDE SEQUENCE</scope>
    <source>
        <strain evidence="1">CBHHK002</strain>
    </source>
</reference>
<evidence type="ECO:0000313" key="2">
    <source>
        <dbReference type="Proteomes" id="UP001218218"/>
    </source>
</evidence>
<gene>
    <name evidence="1" type="ORF">DFH08DRAFT_966523</name>
</gene>
<proteinExistence type="predicted"/>
<dbReference type="EMBL" id="JARIHO010000035">
    <property type="protein sequence ID" value="KAJ7331535.1"/>
    <property type="molecule type" value="Genomic_DNA"/>
</dbReference>
<dbReference type="AlphaFoldDB" id="A0AAD6ZPT7"/>
<dbReference type="Proteomes" id="UP001218218">
    <property type="component" value="Unassembled WGS sequence"/>
</dbReference>
<name>A0AAD6ZPT7_9AGAR</name>
<protein>
    <submittedName>
        <fullName evidence="1">Uncharacterized protein</fullName>
    </submittedName>
</protein>
<comment type="caution">
    <text evidence="1">The sequence shown here is derived from an EMBL/GenBank/DDBJ whole genome shotgun (WGS) entry which is preliminary data.</text>
</comment>